<sequence length="99" mass="11344">MHLTTPMSRALSNLPLSYASQMMPGMGHPDGQMQLGQGRASGGQTHNLISSSSICASFEAVYHHRLHPHHCHHQYHPRHHPRHHHHHHHSYLYQSPLDH</sequence>
<name>A0A7C9CC52_OPUST</name>
<dbReference type="EMBL" id="GISG01006280">
    <property type="protein sequence ID" value="MBA4615162.1"/>
    <property type="molecule type" value="Transcribed_RNA"/>
</dbReference>
<reference evidence="2" key="1">
    <citation type="journal article" date="2013" name="J. Plant Res.">
        <title>Effect of fungi and light on seed germination of three Opuntia species from semiarid lands of central Mexico.</title>
        <authorList>
            <person name="Delgado-Sanchez P."/>
            <person name="Jimenez-Bremont J.F."/>
            <person name="Guerrero-Gonzalez Mde L."/>
            <person name="Flores J."/>
        </authorList>
    </citation>
    <scope>NUCLEOTIDE SEQUENCE</scope>
    <source>
        <tissue evidence="2">Cladode</tissue>
    </source>
</reference>
<evidence type="ECO:0000256" key="1">
    <source>
        <dbReference type="SAM" id="MobiDB-lite"/>
    </source>
</evidence>
<organism evidence="2">
    <name type="scientific">Opuntia streptacantha</name>
    <name type="common">Prickly pear cactus</name>
    <name type="synonym">Opuntia cardona</name>
    <dbReference type="NCBI Taxonomy" id="393608"/>
    <lineage>
        <taxon>Eukaryota</taxon>
        <taxon>Viridiplantae</taxon>
        <taxon>Streptophyta</taxon>
        <taxon>Embryophyta</taxon>
        <taxon>Tracheophyta</taxon>
        <taxon>Spermatophyta</taxon>
        <taxon>Magnoliopsida</taxon>
        <taxon>eudicotyledons</taxon>
        <taxon>Gunneridae</taxon>
        <taxon>Pentapetalae</taxon>
        <taxon>Caryophyllales</taxon>
        <taxon>Cactineae</taxon>
        <taxon>Cactaceae</taxon>
        <taxon>Opuntioideae</taxon>
        <taxon>Opuntia</taxon>
    </lineage>
</organism>
<feature type="compositionally biased region" description="Basic residues" evidence="1">
    <location>
        <begin position="72"/>
        <end position="90"/>
    </location>
</feature>
<feature type="region of interest" description="Disordered" evidence="1">
    <location>
        <begin position="72"/>
        <end position="99"/>
    </location>
</feature>
<evidence type="ECO:0000313" key="2">
    <source>
        <dbReference type="EMBL" id="MBA4615162.1"/>
    </source>
</evidence>
<protein>
    <submittedName>
        <fullName evidence="2">Uncharacterized protein</fullName>
    </submittedName>
</protein>
<dbReference type="AlphaFoldDB" id="A0A7C9CC52"/>
<reference evidence="2" key="2">
    <citation type="submission" date="2020-07" db="EMBL/GenBank/DDBJ databases">
        <authorList>
            <person name="Vera ALvarez R."/>
            <person name="Arias-Moreno D.M."/>
            <person name="Jimenez-Jacinto V."/>
            <person name="Jimenez-Bremont J.F."/>
            <person name="Swaminathan K."/>
            <person name="Moose S.P."/>
            <person name="Guerrero-Gonzalez M.L."/>
            <person name="Marino-Ramirez L."/>
            <person name="Landsman D."/>
            <person name="Rodriguez-Kessler M."/>
            <person name="Delgado-Sanchez P."/>
        </authorList>
    </citation>
    <scope>NUCLEOTIDE SEQUENCE</scope>
    <source>
        <tissue evidence="2">Cladode</tissue>
    </source>
</reference>
<proteinExistence type="predicted"/>
<accession>A0A7C9CC52</accession>
<dbReference type="EMBL" id="GISG01006279">
    <property type="protein sequence ID" value="MBA4615161.1"/>
    <property type="molecule type" value="Transcribed_RNA"/>
</dbReference>